<evidence type="ECO:0000256" key="4">
    <source>
        <dbReference type="ARBA" id="ARBA00017468"/>
    </source>
</evidence>
<evidence type="ECO:0000313" key="8">
    <source>
        <dbReference type="EMBL" id="KAE8305681.1"/>
    </source>
</evidence>
<dbReference type="GeneID" id="5699679"/>
<keyword evidence="5 8" id="KW-0328">Glycosyltransferase</keyword>
<evidence type="ECO:0000256" key="1">
    <source>
        <dbReference type="ARBA" id="ARBA00004240"/>
    </source>
</evidence>
<evidence type="ECO:0000313" key="9">
    <source>
        <dbReference type="Proteomes" id="UP000001548"/>
    </source>
</evidence>
<evidence type="ECO:0000256" key="2">
    <source>
        <dbReference type="ARBA" id="ARBA00006962"/>
    </source>
</evidence>
<evidence type="ECO:0000256" key="6">
    <source>
        <dbReference type="ARBA" id="ARBA00022679"/>
    </source>
</evidence>
<comment type="caution">
    <text evidence="8">The sequence shown here is derived from an EMBL/GenBank/DDBJ whole genome shotgun (WGS) entry which is preliminary data.</text>
</comment>
<protein>
    <recommendedName>
        <fullName evidence="4">UDP-N-acetylglucosamine transferase subunit ALG13</fullName>
        <ecNumber evidence="3">2.4.1.141</ecNumber>
    </recommendedName>
</protein>
<dbReference type="VEuPathDB" id="GiardiaDB:GL50803_102978"/>
<dbReference type="EMBL" id="AACB03000001">
    <property type="protein sequence ID" value="KAE8305681.1"/>
    <property type="molecule type" value="Genomic_DNA"/>
</dbReference>
<dbReference type="FunCoup" id="A8BI74">
    <property type="interactions" value="42"/>
</dbReference>
<comment type="similarity">
    <text evidence="2">Belongs to the glycosyltransferase 28 family.</text>
</comment>
<dbReference type="PANTHER" id="PTHR12867">
    <property type="entry name" value="GLYCOSYL TRANSFERASE-RELATED"/>
    <property type="match status" value="1"/>
</dbReference>
<dbReference type="Proteomes" id="UP000001548">
    <property type="component" value="Unassembled WGS sequence"/>
</dbReference>
<gene>
    <name evidence="8" type="ORF">GL50803_00102978</name>
</gene>
<accession>A8BI74</accession>
<dbReference type="Pfam" id="PF04101">
    <property type="entry name" value="Glyco_tran_28_C"/>
    <property type="match status" value="1"/>
</dbReference>
<keyword evidence="9" id="KW-1185">Reference proteome</keyword>
<proteinExistence type="inferred from homology"/>
<dbReference type="AlphaFoldDB" id="A8BI74"/>
<name>A8BI74_GIAIC</name>
<dbReference type="GO" id="GO:0005783">
    <property type="term" value="C:endoplasmic reticulum"/>
    <property type="evidence" value="ECO:0007669"/>
    <property type="project" value="UniProtKB-SubCell"/>
</dbReference>
<reference evidence="8 9" key="1">
    <citation type="journal article" date="2007" name="Science">
        <title>Genomic minimalism in the early diverging intestinal parasite Giardia lamblia.</title>
        <authorList>
            <person name="Morrison H.G."/>
            <person name="McArthur A.G."/>
            <person name="Gillin F.D."/>
            <person name="Aley S.B."/>
            <person name="Adam R.D."/>
            <person name="Olsen G.J."/>
            <person name="Best A.A."/>
            <person name="Cande W.Z."/>
            <person name="Chen F."/>
            <person name="Cipriano M.J."/>
            <person name="Davids B.J."/>
            <person name="Dawson S.C."/>
            <person name="Elmendorf H.G."/>
            <person name="Hehl A.B."/>
            <person name="Holder M.E."/>
            <person name="Huse S.M."/>
            <person name="Kim U.U."/>
            <person name="Lasek-Nesselquist E."/>
            <person name="Manning G."/>
            <person name="Nigam A."/>
            <person name="Nixon J.E."/>
            <person name="Palm D."/>
            <person name="Passamaneck N.E."/>
            <person name="Prabhu A."/>
            <person name="Reich C.I."/>
            <person name="Reiner D.S."/>
            <person name="Samuelson J."/>
            <person name="Svard S.G."/>
            <person name="Sogin M.L."/>
        </authorList>
    </citation>
    <scope>NUCLEOTIDE SEQUENCE [LARGE SCALE GENOMIC DNA]</scope>
    <source>
        <strain evidence="8 9">WB C6</strain>
    </source>
</reference>
<dbReference type="HOGENOM" id="CLU_1417578_0_0_1"/>
<keyword evidence="7" id="KW-0256">Endoplasmic reticulum</keyword>
<dbReference type="OMA" id="HENHQAE"/>
<evidence type="ECO:0000256" key="7">
    <source>
        <dbReference type="ARBA" id="ARBA00022824"/>
    </source>
</evidence>
<dbReference type="RefSeq" id="XP_001706786.1">
    <property type="nucleotide sequence ID" value="XM_001706734.1"/>
</dbReference>
<dbReference type="Gene3D" id="3.40.50.2000">
    <property type="entry name" value="Glycogen Phosphorylase B"/>
    <property type="match status" value="1"/>
</dbReference>
<dbReference type="PANTHER" id="PTHR12867:SF6">
    <property type="entry name" value="N-ACETYLGLUCOSAMINYLDIPHOSPHODOLICHOL N-ACETYLGLUCOSAMINYLTRANSFERASE"/>
    <property type="match status" value="1"/>
</dbReference>
<dbReference type="EC" id="2.4.1.141" evidence="3"/>
<dbReference type="InterPro" id="IPR039042">
    <property type="entry name" value="Alg13-like"/>
</dbReference>
<keyword evidence="6" id="KW-0808">Transferase</keyword>
<dbReference type="GO" id="GO:0004577">
    <property type="term" value="F:N-acetylglucosaminyldiphosphodolichol N-acetylglucosaminyltransferase activity"/>
    <property type="evidence" value="ECO:0007669"/>
    <property type="project" value="UniProtKB-EC"/>
</dbReference>
<dbReference type="InterPro" id="IPR007235">
    <property type="entry name" value="Glyco_trans_28_C"/>
</dbReference>
<dbReference type="KEGG" id="gla:GL50803_00102978"/>
<sequence>MRVFTSVGTTRFDELVCIFGDEEVLQALARVGVTHLTVQHGSSPFKVPPSAVNIGLKVSSFDYAPSLASYLEDADVIFSHAATGIYLEAMQLRLPHFLIVNTNLHENHQAELAGLLADSTRCRAFADANAFRAYLLSGMLASDLLPMKNATASDQPRVPPFLLEVLSRTPRRRGLLGLALAGAFLLILARGL</sequence>
<evidence type="ECO:0000256" key="3">
    <source>
        <dbReference type="ARBA" id="ARBA00012614"/>
    </source>
</evidence>
<comment type="subcellular location">
    <subcellularLocation>
        <location evidence="1">Endoplasmic reticulum</location>
    </subcellularLocation>
</comment>
<evidence type="ECO:0000256" key="5">
    <source>
        <dbReference type="ARBA" id="ARBA00022676"/>
    </source>
</evidence>
<dbReference type="STRING" id="184922.A8BI74"/>
<dbReference type="GO" id="GO:0006488">
    <property type="term" value="P:dolichol-linked oligosaccharide biosynthetic process"/>
    <property type="evidence" value="ECO:0007669"/>
    <property type="project" value="InterPro"/>
</dbReference>
<organism evidence="8 9">
    <name type="scientific">Giardia intestinalis (strain ATCC 50803 / WB clone C6)</name>
    <name type="common">Giardia lamblia</name>
    <dbReference type="NCBI Taxonomy" id="184922"/>
    <lineage>
        <taxon>Eukaryota</taxon>
        <taxon>Metamonada</taxon>
        <taxon>Diplomonadida</taxon>
        <taxon>Hexamitidae</taxon>
        <taxon>Giardiinae</taxon>
        <taxon>Giardia</taxon>
    </lineage>
</organism>